<evidence type="ECO:0000313" key="2">
    <source>
        <dbReference type="EMBL" id="MCI2283013.1"/>
    </source>
</evidence>
<feature type="region of interest" description="Disordered" evidence="1">
    <location>
        <begin position="1"/>
        <end position="22"/>
    </location>
</feature>
<keyword evidence="3" id="KW-1185">Reference proteome</keyword>
<dbReference type="Proteomes" id="UP001139646">
    <property type="component" value="Unassembled WGS sequence"/>
</dbReference>
<sequence length="90" mass="10382">MKENNNVVEQSTADAPPEPVTINNQMVTNSELATLTKMNDKYSHIVIGAKHRVMTFKPCSVDGERMTFESIKDFYNYFEHMPKVAWIKSR</sequence>
<protein>
    <submittedName>
        <fullName evidence="2">Uncharacterized protein</fullName>
    </submittedName>
</protein>
<accession>A0ABS9WYH1</accession>
<feature type="compositionally biased region" description="Polar residues" evidence="1">
    <location>
        <begin position="1"/>
        <end position="13"/>
    </location>
</feature>
<reference evidence="2" key="1">
    <citation type="submission" date="2022-01" db="EMBL/GenBank/DDBJ databases">
        <title>Colwellia maritima, isolated from seawater.</title>
        <authorList>
            <person name="Kristyanto S."/>
            <person name="Jung J."/>
            <person name="Jeon C.O."/>
        </authorList>
    </citation>
    <scope>NUCLEOTIDE SEQUENCE</scope>
    <source>
        <strain evidence="2">MSW7</strain>
    </source>
</reference>
<evidence type="ECO:0000313" key="3">
    <source>
        <dbReference type="Proteomes" id="UP001139646"/>
    </source>
</evidence>
<evidence type="ECO:0000256" key="1">
    <source>
        <dbReference type="SAM" id="MobiDB-lite"/>
    </source>
</evidence>
<name>A0ABS9WYH1_9GAMM</name>
<dbReference type="RefSeq" id="WP_242284151.1">
    <property type="nucleotide sequence ID" value="NZ_JAKKSL010000001.1"/>
</dbReference>
<organism evidence="2 3">
    <name type="scientific">Colwellia maritima</name>
    <dbReference type="NCBI Taxonomy" id="2912588"/>
    <lineage>
        <taxon>Bacteria</taxon>
        <taxon>Pseudomonadati</taxon>
        <taxon>Pseudomonadota</taxon>
        <taxon>Gammaproteobacteria</taxon>
        <taxon>Alteromonadales</taxon>
        <taxon>Colwelliaceae</taxon>
        <taxon>Colwellia</taxon>
    </lineage>
</organism>
<proteinExistence type="predicted"/>
<gene>
    <name evidence="2" type="ORF">L3081_05900</name>
</gene>
<comment type="caution">
    <text evidence="2">The sequence shown here is derived from an EMBL/GenBank/DDBJ whole genome shotgun (WGS) entry which is preliminary data.</text>
</comment>
<dbReference type="EMBL" id="JAKKSL010000001">
    <property type="protein sequence ID" value="MCI2283013.1"/>
    <property type="molecule type" value="Genomic_DNA"/>
</dbReference>